<accession>A0A7I9VFG9</accession>
<organism evidence="3 4">
    <name type="scientific">Gordonia spumicola</name>
    <dbReference type="NCBI Taxonomy" id="589161"/>
    <lineage>
        <taxon>Bacteria</taxon>
        <taxon>Bacillati</taxon>
        <taxon>Actinomycetota</taxon>
        <taxon>Actinomycetes</taxon>
        <taxon>Mycobacteriales</taxon>
        <taxon>Gordoniaceae</taxon>
        <taxon>Gordonia</taxon>
    </lineage>
</organism>
<feature type="signal peptide" evidence="1">
    <location>
        <begin position="1"/>
        <end position="24"/>
    </location>
</feature>
<dbReference type="EMBL" id="BJOV01000005">
    <property type="protein sequence ID" value="GEE03863.1"/>
    <property type="molecule type" value="Genomic_DNA"/>
</dbReference>
<keyword evidence="1" id="KW-0732">Signal</keyword>
<protein>
    <recommendedName>
        <fullName evidence="2">DUF732 domain-containing protein</fullName>
    </recommendedName>
</protein>
<proteinExistence type="predicted"/>
<keyword evidence="4" id="KW-1185">Reference proteome</keyword>
<gene>
    <name evidence="3" type="ORF">nbrc107696_43090</name>
</gene>
<evidence type="ECO:0000313" key="3">
    <source>
        <dbReference type="EMBL" id="GEE03863.1"/>
    </source>
</evidence>
<dbReference type="Proteomes" id="UP000444960">
    <property type="component" value="Unassembled WGS sequence"/>
</dbReference>
<feature type="chain" id="PRO_5039488628" description="DUF732 domain-containing protein" evidence="1">
    <location>
        <begin position="25"/>
        <end position="133"/>
    </location>
</feature>
<evidence type="ECO:0000313" key="4">
    <source>
        <dbReference type="Proteomes" id="UP000444960"/>
    </source>
</evidence>
<dbReference type="InterPro" id="IPR007969">
    <property type="entry name" value="DUF732"/>
</dbReference>
<name>A0A7I9VFG9_9ACTN</name>
<evidence type="ECO:0000256" key="1">
    <source>
        <dbReference type="SAM" id="SignalP"/>
    </source>
</evidence>
<dbReference type="AlphaFoldDB" id="A0A7I9VFG9"/>
<feature type="domain" description="DUF732" evidence="2">
    <location>
        <begin position="48"/>
        <end position="114"/>
    </location>
</feature>
<dbReference type="PROSITE" id="PS51257">
    <property type="entry name" value="PROKAR_LIPOPROTEIN"/>
    <property type="match status" value="1"/>
</dbReference>
<reference evidence="4" key="1">
    <citation type="submission" date="2019-06" db="EMBL/GenBank/DDBJ databases">
        <title>Gordonia isolated from sludge of a wastewater treatment plant.</title>
        <authorList>
            <person name="Tamura T."/>
            <person name="Aoyama K."/>
            <person name="Kang Y."/>
            <person name="Saito S."/>
            <person name="Akiyama N."/>
            <person name="Yazawa K."/>
            <person name="Gonoi T."/>
            <person name="Mikami Y."/>
        </authorList>
    </citation>
    <scope>NUCLEOTIDE SEQUENCE [LARGE SCALE GENOMIC DNA]</scope>
    <source>
        <strain evidence="4">NBRC 107696</strain>
    </source>
</reference>
<dbReference type="Pfam" id="PF05305">
    <property type="entry name" value="DUF732"/>
    <property type="match status" value="1"/>
</dbReference>
<evidence type="ECO:0000259" key="2">
    <source>
        <dbReference type="Pfam" id="PF05305"/>
    </source>
</evidence>
<comment type="caution">
    <text evidence="3">The sequence shown here is derived from an EMBL/GenBank/DDBJ whole genome shotgun (WGS) entry which is preliminary data.</text>
</comment>
<sequence length="133" mass="13339">MPRRTVLLVSAAVATAALISACGADESGAERAPTSSSTVSNPQFSESETAFLAQLKKDKVTVAFASDEEAVALGHKVCSDISKGTGVVDEAMSLKMSQDDAISIVGGATIFLCPPSAGGTPTMPSLAIPGLPG</sequence>